<evidence type="ECO:0000313" key="2">
    <source>
        <dbReference type="EMBL" id="CAL8112739.1"/>
    </source>
</evidence>
<name>A0ABP1QW47_9HEXA</name>
<dbReference type="Proteomes" id="UP001642540">
    <property type="component" value="Unassembled WGS sequence"/>
</dbReference>
<evidence type="ECO:0000256" key="1">
    <source>
        <dbReference type="SAM" id="SignalP"/>
    </source>
</evidence>
<proteinExistence type="predicted"/>
<gene>
    <name evidence="2" type="ORF">ODALV1_LOCUS15760</name>
</gene>
<keyword evidence="3" id="KW-1185">Reference proteome</keyword>
<dbReference type="EMBL" id="CAXLJM020000049">
    <property type="protein sequence ID" value="CAL8112739.1"/>
    <property type="molecule type" value="Genomic_DNA"/>
</dbReference>
<reference evidence="2 3" key="1">
    <citation type="submission" date="2024-08" db="EMBL/GenBank/DDBJ databases">
        <authorList>
            <person name="Cucini C."/>
            <person name="Frati F."/>
        </authorList>
    </citation>
    <scope>NUCLEOTIDE SEQUENCE [LARGE SCALE GENOMIC DNA]</scope>
</reference>
<protein>
    <submittedName>
        <fullName evidence="2">Uncharacterized protein</fullName>
    </submittedName>
</protein>
<organism evidence="2 3">
    <name type="scientific">Orchesella dallaii</name>
    <dbReference type="NCBI Taxonomy" id="48710"/>
    <lineage>
        <taxon>Eukaryota</taxon>
        <taxon>Metazoa</taxon>
        <taxon>Ecdysozoa</taxon>
        <taxon>Arthropoda</taxon>
        <taxon>Hexapoda</taxon>
        <taxon>Collembola</taxon>
        <taxon>Entomobryomorpha</taxon>
        <taxon>Entomobryoidea</taxon>
        <taxon>Orchesellidae</taxon>
        <taxon>Orchesellinae</taxon>
        <taxon>Orchesella</taxon>
    </lineage>
</organism>
<accession>A0ABP1QW47</accession>
<sequence>MYSKLVPVVIVFVLLNFKHGGAQDEAFSDLFAFYADIEQKLQAIRAGAAQLKDNLQFYTFEVDKVLKNDVQTEVTDISLAAQLSDSQMKRDVDLAKLLRASNLWGRNFRIVNKTLTNLKSKVVIGQPVMKYP</sequence>
<comment type="caution">
    <text evidence="2">The sequence shown here is derived from an EMBL/GenBank/DDBJ whole genome shotgun (WGS) entry which is preliminary data.</text>
</comment>
<keyword evidence="1" id="KW-0732">Signal</keyword>
<feature type="chain" id="PRO_5047283200" evidence="1">
    <location>
        <begin position="23"/>
        <end position="132"/>
    </location>
</feature>
<evidence type="ECO:0000313" key="3">
    <source>
        <dbReference type="Proteomes" id="UP001642540"/>
    </source>
</evidence>
<feature type="signal peptide" evidence="1">
    <location>
        <begin position="1"/>
        <end position="22"/>
    </location>
</feature>